<dbReference type="GO" id="GO:0019569">
    <property type="term" value="P:L-arabinose catabolic process to D-xylulose 5-phosphate"/>
    <property type="evidence" value="ECO:0007669"/>
    <property type="project" value="InterPro"/>
</dbReference>
<keyword evidence="2" id="KW-0547">Nucleotide-binding</keyword>
<dbReference type="InterPro" id="IPR018484">
    <property type="entry name" value="FGGY_N"/>
</dbReference>
<evidence type="ECO:0000256" key="6">
    <source>
        <dbReference type="ARBA" id="ARBA00023277"/>
    </source>
</evidence>
<protein>
    <submittedName>
        <fullName evidence="10">Xylulose kinase</fullName>
    </submittedName>
</protein>
<dbReference type="InterPro" id="IPR000577">
    <property type="entry name" value="Carb_kinase_FGGY"/>
</dbReference>
<evidence type="ECO:0000256" key="4">
    <source>
        <dbReference type="ARBA" id="ARBA00022840"/>
    </source>
</evidence>
<dbReference type="Pfam" id="PF00370">
    <property type="entry name" value="FGGY_N"/>
    <property type="match status" value="1"/>
</dbReference>
<keyword evidence="6" id="KW-0119">Carbohydrate metabolism</keyword>
<evidence type="ECO:0000256" key="7">
    <source>
        <dbReference type="RuleBase" id="RU003733"/>
    </source>
</evidence>
<dbReference type="CDD" id="cd07781">
    <property type="entry name" value="ASKHA_NBD_FGGY_L-RBK"/>
    <property type="match status" value="1"/>
</dbReference>
<comment type="similarity">
    <text evidence="7">Belongs to the FGGY kinase family.</text>
</comment>
<dbReference type="Gene3D" id="3.30.420.40">
    <property type="match status" value="2"/>
</dbReference>
<evidence type="ECO:0000256" key="5">
    <source>
        <dbReference type="ARBA" id="ARBA00022935"/>
    </source>
</evidence>
<evidence type="ECO:0000313" key="10">
    <source>
        <dbReference type="EMBL" id="RWR51863.1"/>
    </source>
</evidence>
<evidence type="ECO:0000313" key="11">
    <source>
        <dbReference type="Proteomes" id="UP000286594"/>
    </source>
</evidence>
<dbReference type="OrthoDB" id="9805576at2"/>
<evidence type="ECO:0000259" key="9">
    <source>
        <dbReference type="Pfam" id="PF02782"/>
    </source>
</evidence>
<keyword evidence="3 7" id="KW-0418">Kinase</keyword>
<dbReference type="SUPFAM" id="SSF53067">
    <property type="entry name" value="Actin-like ATPase domain"/>
    <property type="match status" value="2"/>
</dbReference>
<keyword evidence="1 7" id="KW-0808">Transferase</keyword>
<feature type="domain" description="Carbohydrate kinase FGGY C-terminal" evidence="9">
    <location>
        <begin position="262"/>
        <end position="448"/>
    </location>
</feature>
<dbReference type="InterPro" id="IPR005929">
    <property type="entry name" value="Ribulokinase"/>
</dbReference>
<evidence type="ECO:0000256" key="2">
    <source>
        <dbReference type="ARBA" id="ARBA00022741"/>
    </source>
</evidence>
<dbReference type="Proteomes" id="UP000286594">
    <property type="component" value="Unassembled WGS sequence"/>
</dbReference>
<dbReference type="InterPro" id="IPR018483">
    <property type="entry name" value="Carb_kinase_FGGY_CS"/>
</dbReference>
<dbReference type="GO" id="GO:0008741">
    <property type="term" value="F:ribulokinase activity"/>
    <property type="evidence" value="ECO:0007669"/>
    <property type="project" value="InterPro"/>
</dbReference>
<evidence type="ECO:0000256" key="3">
    <source>
        <dbReference type="ARBA" id="ARBA00022777"/>
    </source>
</evidence>
<feature type="domain" description="Carbohydrate kinase FGGY N-terminal" evidence="8">
    <location>
        <begin position="8"/>
        <end position="252"/>
    </location>
</feature>
<evidence type="ECO:0000256" key="1">
    <source>
        <dbReference type="ARBA" id="ARBA00022679"/>
    </source>
</evidence>
<dbReference type="GO" id="GO:0005737">
    <property type="term" value="C:cytoplasm"/>
    <property type="evidence" value="ECO:0007669"/>
    <property type="project" value="TreeGrafter"/>
</dbReference>
<proteinExistence type="inferred from homology"/>
<comment type="caution">
    <text evidence="10">The sequence shown here is derived from an EMBL/GenBank/DDBJ whole genome shotgun (WGS) entry which is preliminary data.</text>
</comment>
<dbReference type="GO" id="GO:0019150">
    <property type="term" value="F:D-ribulokinase activity"/>
    <property type="evidence" value="ECO:0007669"/>
    <property type="project" value="TreeGrafter"/>
</dbReference>
<reference evidence="10 11" key="1">
    <citation type="submission" date="2019-01" db="EMBL/GenBank/DDBJ databases">
        <title>Sinorhodobacter populi sp. nov. isolated from the symptomatic bark tissue of Populus euramericana canker.</title>
        <authorList>
            <person name="Xu G."/>
        </authorList>
    </citation>
    <scope>NUCLEOTIDE SEQUENCE [LARGE SCALE GENOMIC DNA]</scope>
    <source>
        <strain evidence="10 11">CCTCC AB2012026</strain>
    </source>
</reference>
<dbReference type="Pfam" id="PF02782">
    <property type="entry name" value="FGGY_C"/>
    <property type="match status" value="1"/>
</dbReference>
<gene>
    <name evidence="10" type="ORF">EOW65_03125</name>
</gene>
<keyword evidence="11" id="KW-1185">Reference proteome</keyword>
<evidence type="ECO:0000259" key="8">
    <source>
        <dbReference type="Pfam" id="PF00370"/>
    </source>
</evidence>
<dbReference type="PANTHER" id="PTHR43435">
    <property type="entry name" value="RIBULOKINASE"/>
    <property type="match status" value="1"/>
</dbReference>
<sequence length="520" mass="55248">MPMARDITIGLDCGTGGARALVCDAAGQVLAMATRDYPTHYPRPGWATQAPVDWWRAACGAIREAVERARIDPARIAAICADGTSSTLVALDADLEPVAEAILWMDNRASPQAHRIEATGHAALRRSRAGVSAETALPKILWLREEAPERFARTRWFVEMADYLALKLSGRLTLGQNLTINRWFYDPRAGGWPEDFLSAIGLQGITARFPAEMPALGDPIGPLCAAAAAETGLPADVLVVAGGTDAYVAMVGLNTLRPGETALITGTSHLVLPVVAEDVETEGLFGPHPDCVTRGRFVMEGGQVSSGAILRWWHDLLHEAGDGYGPLLAEAEAAPAGANGLVVLDFWQGNRNPFTDYDLQGAIWGLTLKHSRADVTRALMEAVALGTANILGRLSARGLAVDSMTLAGGALRSPFWVQMHADATGTPLRIPEVGDATAFGAAISAAVGAGLHPTLETAAERMVRIRDEVHPDPERTVQFRAQLDLYLETHAALRPLMHRMAARSRASPAPVAAPPAAVPA</sequence>
<dbReference type="PIRSF" id="PIRSF000538">
    <property type="entry name" value="GlpK"/>
    <property type="match status" value="1"/>
</dbReference>
<accession>A0A443LRQ3</accession>
<organism evidence="10 11">
    <name type="scientific">Paenirhodobacter ferrireducens</name>
    <dbReference type="NCBI Taxonomy" id="1215032"/>
    <lineage>
        <taxon>Bacteria</taxon>
        <taxon>Pseudomonadati</taxon>
        <taxon>Pseudomonadota</taxon>
        <taxon>Alphaproteobacteria</taxon>
        <taxon>Rhodobacterales</taxon>
        <taxon>Rhodobacter group</taxon>
        <taxon>Paenirhodobacter</taxon>
    </lineage>
</organism>
<keyword evidence="4" id="KW-0067">ATP-binding</keyword>
<name>A0A443LRQ3_9RHOB</name>
<dbReference type="EMBL" id="SAVB01000003">
    <property type="protein sequence ID" value="RWR51863.1"/>
    <property type="molecule type" value="Genomic_DNA"/>
</dbReference>
<keyword evidence="5" id="KW-0054">Arabinose catabolism</keyword>
<dbReference type="PROSITE" id="PS00445">
    <property type="entry name" value="FGGY_KINASES_2"/>
    <property type="match status" value="1"/>
</dbReference>
<dbReference type="InterPro" id="IPR018485">
    <property type="entry name" value="FGGY_C"/>
</dbReference>
<dbReference type="InterPro" id="IPR043129">
    <property type="entry name" value="ATPase_NBD"/>
</dbReference>
<dbReference type="AlphaFoldDB" id="A0A443LRQ3"/>
<dbReference type="PANTHER" id="PTHR43435:SF4">
    <property type="entry name" value="FGGY CARBOHYDRATE KINASE DOMAIN-CONTAINING PROTEIN"/>
    <property type="match status" value="1"/>
</dbReference>
<dbReference type="GO" id="GO:0005524">
    <property type="term" value="F:ATP binding"/>
    <property type="evidence" value="ECO:0007669"/>
    <property type="project" value="UniProtKB-KW"/>
</dbReference>